<dbReference type="InterPro" id="IPR044943">
    <property type="entry name" value="NOS_dom_1"/>
</dbReference>
<evidence type="ECO:0000313" key="2">
    <source>
        <dbReference type="Proteomes" id="UP000494256"/>
    </source>
</evidence>
<dbReference type="GO" id="GO:0004517">
    <property type="term" value="F:nitric-oxide synthase activity"/>
    <property type="evidence" value="ECO:0007669"/>
    <property type="project" value="InterPro"/>
</dbReference>
<sequence>MAPGVVQNTETVINDTLIIENARQETSSQKLLGPKVLKNVESHEYLYDRLYDEPCPRVPTLCNERACLGSIMAIPGRGDVPRESEEVLKDAKDFLGQYFASIRRAKTPHMKPLGCSKEYWTGTYQFTPTS</sequence>
<name>A0A8S1B190_ARCPL</name>
<dbReference type="EMBL" id="CADEBD010000364">
    <property type="protein sequence ID" value="CAB3251856.1"/>
    <property type="molecule type" value="Genomic_DNA"/>
</dbReference>
<organism evidence="1 2">
    <name type="scientific">Arctia plantaginis</name>
    <name type="common">Wood tiger moth</name>
    <name type="synonym">Phalaena plantaginis</name>
    <dbReference type="NCBI Taxonomy" id="874455"/>
    <lineage>
        <taxon>Eukaryota</taxon>
        <taxon>Metazoa</taxon>
        <taxon>Ecdysozoa</taxon>
        <taxon>Arthropoda</taxon>
        <taxon>Hexapoda</taxon>
        <taxon>Insecta</taxon>
        <taxon>Pterygota</taxon>
        <taxon>Neoptera</taxon>
        <taxon>Endopterygota</taxon>
        <taxon>Lepidoptera</taxon>
        <taxon>Glossata</taxon>
        <taxon>Ditrysia</taxon>
        <taxon>Noctuoidea</taxon>
        <taxon>Erebidae</taxon>
        <taxon>Arctiinae</taxon>
        <taxon>Arctia</taxon>
    </lineage>
</organism>
<comment type="caution">
    <text evidence="1">The sequence shown here is derived from an EMBL/GenBank/DDBJ whole genome shotgun (WGS) entry which is preliminary data.</text>
</comment>
<gene>
    <name evidence="1" type="ORF">APLA_LOCUS13784</name>
</gene>
<dbReference type="AlphaFoldDB" id="A0A8S1B190"/>
<dbReference type="Proteomes" id="UP000494256">
    <property type="component" value="Unassembled WGS sequence"/>
</dbReference>
<dbReference type="GO" id="GO:0006809">
    <property type="term" value="P:nitric oxide biosynthetic process"/>
    <property type="evidence" value="ECO:0007669"/>
    <property type="project" value="InterPro"/>
</dbReference>
<dbReference type="Gene3D" id="3.90.340.10">
    <property type="entry name" value="Nitric Oxide Synthase, Chain A, domain 1"/>
    <property type="match status" value="1"/>
</dbReference>
<dbReference type="OrthoDB" id="787137at2759"/>
<accession>A0A8S1B190</accession>
<dbReference type="SUPFAM" id="SSF56512">
    <property type="entry name" value="Nitric oxide (NO) synthase oxygenase domain"/>
    <property type="match status" value="1"/>
</dbReference>
<dbReference type="InterPro" id="IPR036119">
    <property type="entry name" value="NOS_N_sf"/>
</dbReference>
<protein>
    <submittedName>
        <fullName evidence="1">Uncharacterized protein</fullName>
    </submittedName>
</protein>
<evidence type="ECO:0000313" key="1">
    <source>
        <dbReference type="EMBL" id="CAB3251856.1"/>
    </source>
</evidence>
<reference evidence="1 2" key="1">
    <citation type="submission" date="2020-04" db="EMBL/GenBank/DDBJ databases">
        <authorList>
            <person name="Wallbank WR R."/>
            <person name="Pardo Diaz C."/>
            <person name="Kozak K."/>
            <person name="Martin S."/>
            <person name="Jiggins C."/>
            <person name="Moest M."/>
            <person name="Warren A I."/>
            <person name="Byers J.R.P. K."/>
            <person name="Montejo-Kovacevich G."/>
            <person name="Yen C E."/>
        </authorList>
    </citation>
    <scope>NUCLEOTIDE SEQUENCE [LARGE SCALE GENOMIC DNA]</scope>
</reference>
<proteinExistence type="predicted"/>